<evidence type="ECO:0000256" key="5">
    <source>
        <dbReference type="ARBA" id="ARBA00048662"/>
    </source>
</evidence>
<evidence type="ECO:0000313" key="6">
    <source>
        <dbReference type="EMBL" id="MBI6550356.1"/>
    </source>
</evidence>
<sequence length="101" mass="12280">MYTEEQLYEKLSNLFIENQADVKHVQAESRLNTFLLKWEISPATLINKKNEVLRQRFDRYKITGENQKTYSNSIEIKRQEIIRSVLENYNMREDFFDDKIK</sequence>
<dbReference type="EMBL" id="JACOII010000061">
    <property type="protein sequence ID" value="MBI6550356.1"/>
    <property type="molecule type" value="Genomic_DNA"/>
</dbReference>
<comment type="caution">
    <text evidence="6">The sequence shown here is derived from an EMBL/GenBank/DDBJ whole genome shotgun (WGS) entry which is preliminary data.</text>
</comment>
<evidence type="ECO:0000256" key="3">
    <source>
        <dbReference type="ARBA" id="ARBA00023785"/>
    </source>
</evidence>
<keyword evidence="2" id="KW-0012">Acyltransferase</keyword>
<comment type="similarity">
    <text evidence="3">Belongs to the acetyltransferase YopJ family.</text>
</comment>
<reference evidence="6 7" key="1">
    <citation type="submission" date="2020-08" db="EMBL/GenBank/DDBJ databases">
        <title>Description of Xenorhabdus lircayensis sp. nov., the symbiotic bacterium associated with the entomopathogenic nematode Steirnernema unicornum.</title>
        <authorList>
            <person name="Castaneda-Alvarez C."/>
            <person name="Prodan S."/>
            <person name="Zamorano A."/>
            <person name="San-Blas E."/>
            <person name="Aballay E."/>
        </authorList>
    </citation>
    <scope>NUCLEOTIDE SEQUENCE [LARGE SCALE GENOMIC DNA]</scope>
    <source>
        <strain evidence="6 7">VLS</strain>
    </source>
</reference>
<name>A0ABS0UC85_9GAMM</name>
<comment type="catalytic activity">
    <reaction evidence="5">
        <text>L-seryl-[protein] + acetyl-CoA = O-acetyl-L-seryl-[protein] + CoA</text>
        <dbReference type="Rhea" id="RHEA:59392"/>
        <dbReference type="Rhea" id="RHEA-COMP:9863"/>
        <dbReference type="Rhea" id="RHEA-COMP:15352"/>
        <dbReference type="ChEBI" id="CHEBI:29999"/>
        <dbReference type="ChEBI" id="CHEBI:57287"/>
        <dbReference type="ChEBI" id="CHEBI:57288"/>
        <dbReference type="ChEBI" id="CHEBI:141128"/>
    </reaction>
    <physiologicalReaction direction="left-to-right" evidence="5">
        <dbReference type="Rhea" id="RHEA:59393"/>
    </physiologicalReaction>
</comment>
<comment type="catalytic activity">
    <reaction evidence="4">
        <text>L-threonyl-[protein] + acetyl-CoA = O-acetyl-L-threonyl-[protein] + CoA</text>
        <dbReference type="Rhea" id="RHEA:65340"/>
        <dbReference type="Rhea" id="RHEA-COMP:11060"/>
        <dbReference type="Rhea" id="RHEA-COMP:16780"/>
        <dbReference type="ChEBI" id="CHEBI:30013"/>
        <dbReference type="ChEBI" id="CHEBI:57287"/>
        <dbReference type="ChEBI" id="CHEBI:57288"/>
        <dbReference type="ChEBI" id="CHEBI:141025"/>
    </reaction>
    <physiologicalReaction direction="left-to-right" evidence="4">
        <dbReference type="Rhea" id="RHEA:65341"/>
    </physiologicalReaction>
</comment>
<evidence type="ECO:0000256" key="2">
    <source>
        <dbReference type="ARBA" id="ARBA00023315"/>
    </source>
</evidence>
<proteinExistence type="inferred from homology"/>
<evidence type="ECO:0000256" key="1">
    <source>
        <dbReference type="ARBA" id="ARBA00022679"/>
    </source>
</evidence>
<keyword evidence="7" id="KW-1185">Reference proteome</keyword>
<protein>
    <submittedName>
        <fullName evidence="6">Uncharacterized protein</fullName>
    </submittedName>
</protein>
<gene>
    <name evidence="6" type="ORF">H8A87_17075</name>
</gene>
<dbReference type="Proteomes" id="UP000696184">
    <property type="component" value="Unassembled WGS sequence"/>
</dbReference>
<dbReference type="InterPro" id="IPR005083">
    <property type="entry name" value="YopJ-like"/>
</dbReference>
<organism evidence="6 7">
    <name type="scientific">Xenorhabdus lircayensis</name>
    <dbReference type="NCBI Taxonomy" id="2763499"/>
    <lineage>
        <taxon>Bacteria</taxon>
        <taxon>Pseudomonadati</taxon>
        <taxon>Pseudomonadota</taxon>
        <taxon>Gammaproteobacteria</taxon>
        <taxon>Enterobacterales</taxon>
        <taxon>Morganellaceae</taxon>
        <taxon>Xenorhabdus</taxon>
    </lineage>
</organism>
<accession>A0ABS0UC85</accession>
<dbReference type="Pfam" id="PF03421">
    <property type="entry name" value="Acetyltransf_14"/>
    <property type="match status" value="1"/>
</dbReference>
<evidence type="ECO:0000256" key="4">
    <source>
        <dbReference type="ARBA" id="ARBA00048364"/>
    </source>
</evidence>
<keyword evidence="1" id="KW-0808">Transferase</keyword>
<evidence type="ECO:0000313" key="7">
    <source>
        <dbReference type="Proteomes" id="UP000696184"/>
    </source>
</evidence>
<dbReference type="RefSeq" id="WP_198691125.1">
    <property type="nucleotide sequence ID" value="NZ_CAWPUD010000062.1"/>
</dbReference>